<dbReference type="InterPro" id="IPR046357">
    <property type="entry name" value="PPIase_dom_sf"/>
</dbReference>
<dbReference type="Pfam" id="PF00254">
    <property type="entry name" value="FKBP_C"/>
    <property type="match status" value="1"/>
</dbReference>
<dbReference type="InterPro" id="IPR011990">
    <property type="entry name" value="TPR-like_helical_dom_sf"/>
</dbReference>
<dbReference type="SUPFAM" id="SSF54534">
    <property type="entry name" value="FKBP-like"/>
    <property type="match status" value="1"/>
</dbReference>
<dbReference type="SUPFAM" id="SSF48452">
    <property type="entry name" value="TPR-like"/>
    <property type="match status" value="1"/>
</dbReference>
<evidence type="ECO:0000256" key="6">
    <source>
        <dbReference type="ARBA" id="ARBA00023235"/>
    </source>
</evidence>
<evidence type="ECO:0000256" key="1">
    <source>
        <dbReference type="ARBA" id="ARBA00000971"/>
    </source>
</evidence>
<name>A0A915ERT0_9BILA</name>
<accession>A0A915ERT0</accession>
<dbReference type="Gene3D" id="1.25.40.10">
    <property type="entry name" value="Tetratricopeptide repeat domain"/>
    <property type="match status" value="1"/>
</dbReference>
<dbReference type="EC" id="5.2.1.8" evidence="2 7"/>
<evidence type="ECO:0000256" key="4">
    <source>
        <dbReference type="ARBA" id="ARBA00022803"/>
    </source>
</evidence>
<dbReference type="Gene3D" id="3.10.50.40">
    <property type="match status" value="1"/>
</dbReference>
<sequence length="346" mass="38432">MLAAEELTKDGGVVKTIIKPGQPEHGTPLKGDTVFVHYVGTLKETGEKFDSSRDRNEPFKFNLGTGKVIKGWDVGVATMHKGEVADLQCTAKYAYGASGSPPKIPGGATLIFNVELLIGKEKILVLTATVPLQSQSARVHSWEALDQQLPDGVDRALRRVNKGEKCKVVLKDFEKLKASWELTDAERLELAQVSKDRGTKFLNEGKLQLALTKYSHIATLLEHSKPQETEEFGEKFENMFIAGQLNCSLVNLKMNETAECIKNCEKVLEKNPKHVKALYRKAQVTLQQRKDYDEAISVYHKVSELDPDSKAALQQIAACKEALAQIKLKERKCFAGMFDKMAKQSA</sequence>
<comment type="catalytic activity">
    <reaction evidence="1 7">
        <text>[protein]-peptidylproline (omega=180) = [protein]-peptidylproline (omega=0)</text>
        <dbReference type="Rhea" id="RHEA:16237"/>
        <dbReference type="Rhea" id="RHEA-COMP:10747"/>
        <dbReference type="Rhea" id="RHEA-COMP:10748"/>
        <dbReference type="ChEBI" id="CHEBI:83833"/>
        <dbReference type="ChEBI" id="CHEBI:83834"/>
        <dbReference type="EC" id="5.2.1.8"/>
    </reaction>
</comment>
<dbReference type="GO" id="GO:0003755">
    <property type="term" value="F:peptidyl-prolyl cis-trans isomerase activity"/>
    <property type="evidence" value="ECO:0007669"/>
    <property type="project" value="UniProtKB-KW"/>
</dbReference>
<keyword evidence="4 8" id="KW-0802">TPR repeat</keyword>
<dbReference type="FunFam" id="3.10.50.40:FF:000006">
    <property type="entry name" value="Peptidyl-prolyl cis-trans isomerase"/>
    <property type="match status" value="1"/>
</dbReference>
<dbReference type="PROSITE" id="PS50059">
    <property type="entry name" value="FKBP_PPIASE"/>
    <property type="match status" value="1"/>
</dbReference>
<evidence type="ECO:0000256" key="8">
    <source>
        <dbReference type="PROSITE-ProRule" id="PRU00339"/>
    </source>
</evidence>
<keyword evidence="6 7" id="KW-0413">Isomerase</keyword>
<evidence type="ECO:0000256" key="5">
    <source>
        <dbReference type="ARBA" id="ARBA00023110"/>
    </source>
</evidence>
<evidence type="ECO:0000256" key="2">
    <source>
        <dbReference type="ARBA" id="ARBA00013194"/>
    </source>
</evidence>
<dbReference type="InterPro" id="IPR001179">
    <property type="entry name" value="PPIase_FKBP_dom"/>
</dbReference>
<keyword evidence="5 7" id="KW-0697">Rotamase</keyword>
<dbReference type="SMART" id="SM00028">
    <property type="entry name" value="TPR"/>
    <property type="match status" value="3"/>
</dbReference>
<protein>
    <recommendedName>
        <fullName evidence="2 7">peptidylprolyl isomerase</fullName>
        <ecNumber evidence="2 7">5.2.1.8</ecNumber>
    </recommendedName>
</protein>
<dbReference type="PANTHER" id="PTHR46512:SF9">
    <property type="entry name" value="PEPTIDYLPROLYL ISOMERASE"/>
    <property type="match status" value="1"/>
</dbReference>
<dbReference type="WBParaSite" id="jg8645">
    <property type="protein sequence ID" value="jg8645"/>
    <property type="gene ID" value="jg8645"/>
</dbReference>
<organism evidence="10 11">
    <name type="scientific">Ditylenchus dipsaci</name>
    <dbReference type="NCBI Taxonomy" id="166011"/>
    <lineage>
        <taxon>Eukaryota</taxon>
        <taxon>Metazoa</taxon>
        <taxon>Ecdysozoa</taxon>
        <taxon>Nematoda</taxon>
        <taxon>Chromadorea</taxon>
        <taxon>Rhabditida</taxon>
        <taxon>Tylenchina</taxon>
        <taxon>Tylenchomorpha</taxon>
        <taxon>Sphaerularioidea</taxon>
        <taxon>Anguinidae</taxon>
        <taxon>Anguininae</taxon>
        <taxon>Ditylenchus</taxon>
    </lineage>
</organism>
<feature type="repeat" description="TPR" evidence="8">
    <location>
        <begin position="276"/>
        <end position="309"/>
    </location>
</feature>
<evidence type="ECO:0000313" key="10">
    <source>
        <dbReference type="Proteomes" id="UP000887574"/>
    </source>
</evidence>
<evidence type="ECO:0000256" key="3">
    <source>
        <dbReference type="ARBA" id="ARBA00022737"/>
    </source>
</evidence>
<dbReference type="PROSITE" id="PS50005">
    <property type="entry name" value="TPR"/>
    <property type="match status" value="1"/>
</dbReference>
<reference evidence="11" key="1">
    <citation type="submission" date="2022-11" db="UniProtKB">
        <authorList>
            <consortium name="WormBaseParasite"/>
        </authorList>
    </citation>
    <scope>IDENTIFICATION</scope>
</reference>
<evidence type="ECO:0000256" key="7">
    <source>
        <dbReference type="PROSITE-ProRule" id="PRU00277"/>
    </source>
</evidence>
<dbReference type="Proteomes" id="UP000887574">
    <property type="component" value="Unplaced"/>
</dbReference>
<evidence type="ECO:0000313" key="11">
    <source>
        <dbReference type="WBParaSite" id="jg8645"/>
    </source>
</evidence>
<dbReference type="InterPro" id="IPR019734">
    <property type="entry name" value="TPR_rpt"/>
</dbReference>
<dbReference type="PANTHER" id="PTHR46512">
    <property type="entry name" value="PEPTIDYLPROLYL ISOMERASE"/>
    <property type="match status" value="1"/>
</dbReference>
<keyword evidence="3" id="KW-0677">Repeat</keyword>
<keyword evidence="10" id="KW-1185">Reference proteome</keyword>
<evidence type="ECO:0000259" key="9">
    <source>
        <dbReference type="PROSITE" id="PS50059"/>
    </source>
</evidence>
<dbReference type="InterPro" id="IPR050754">
    <property type="entry name" value="FKBP4/5/8-like"/>
</dbReference>
<proteinExistence type="predicted"/>
<dbReference type="AlphaFoldDB" id="A0A915ERT0"/>
<feature type="domain" description="PPIase FKBP-type" evidence="9">
    <location>
        <begin position="31"/>
        <end position="120"/>
    </location>
</feature>